<evidence type="ECO:0000256" key="3">
    <source>
        <dbReference type="SAM" id="SignalP"/>
    </source>
</evidence>
<accession>A0A3L9Y0L1</accession>
<feature type="coiled-coil region" evidence="1">
    <location>
        <begin position="67"/>
        <end position="142"/>
    </location>
</feature>
<dbReference type="InterPro" id="IPR024930">
    <property type="entry name" value="Skp_dom_sf"/>
</dbReference>
<dbReference type="OrthoDB" id="7868372at2"/>
<evidence type="ECO:0000313" key="5">
    <source>
        <dbReference type="Proteomes" id="UP000281343"/>
    </source>
</evidence>
<feature type="chain" id="PRO_5018289132" evidence="3">
    <location>
        <begin position="29"/>
        <end position="222"/>
    </location>
</feature>
<sequence length="222" mass="23825">MALLRSRPWLSATLAVALMLFADGPAGAPALAQQLSAPSAPASAPEGILVLNQDRLFSTSLYGARVQRELETAGERLAAENRQIEAQLTEEELRLTEQRPQMDPAAFRVLAEEFDARVGEIRAAQEAKAQSLSDQADEARQRFFELSFPILLELVRERGAAVIMDNRAVLLSAESVDITSDALARVNAEIGDGGDAALLPLPDPSPPLPRPAPEASPPQTDP</sequence>
<dbReference type="Pfam" id="PF03938">
    <property type="entry name" value="OmpH"/>
    <property type="match status" value="1"/>
</dbReference>
<keyword evidence="3" id="KW-0732">Signal</keyword>
<keyword evidence="5" id="KW-1185">Reference proteome</keyword>
<dbReference type="EMBL" id="RCNT01000004">
    <property type="protein sequence ID" value="RMA42401.1"/>
    <property type="molecule type" value="Genomic_DNA"/>
</dbReference>
<proteinExistence type="predicted"/>
<evidence type="ECO:0000313" key="4">
    <source>
        <dbReference type="EMBL" id="RMA42401.1"/>
    </source>
</evidence>
<dbReference type="Proteomes" id="UP000281343">
    <property type="component" value="Unassembled WGS sequence"/>
</dbReference>
<gene>
    <name evidence="4" type="ORF">D9R08_09890</name>
</gene>
<dbReference type="SMART" id="SM00935">
    <property type="entry name" value="OmpH"/>
    <property type="match status" value="1"/>
</dbReference>
<keyword evidence="1" id="KW-0175">Coiled coil</keyword>
<comment type="caution">
    <text evidence="4">The sequence shown here is derived from an EMBL/GenBank/DDBJ whole genome shotgun (WGS) entry which is preliminary data.</text>
</comment>
<dbReference type="InterPro" id="IPR005632">
    <property type="entry name" value="Chaperone_Skp"/>
</dbReference>
<protein>
    <submittedName>
        <fullName evidence="4">OmpH family outer membrane protein</fullName>
    </submittedName>
</protein>
<feature type="region of interest" description="Disordered" evidence="2">
    <location>
        <begin position="193"/>
        <end position="222"/>
    </location>
</feature>
<feature type="compositionally biased region" description="Pro residues" evidence="2">
    <location>
        <begin position="201"/>
        <end position="222"/>
    </location>
</feature>
<dbReference type="SUPFAM" id="SSF111384">
    <property type="entry name" value="OmpH-like"/>
    <property type="match status" value="1"/>
</dbReference>
<dbReference type="GO" id="GO:0051082">
    <property type="term" value="F:unfolded protein binding"/>
    <property type="evidence" value="ECO:0007669"/>
    <property type="project" value="InterPro"/>
</dbReference>
<evidence type="ECO:0000256" key="2">
    <source>
        <dbReference type="SAM" id="MobiDB-lite"/>
    </source>
</evidence>
<evidence type="ECO:0000256" key="1">
    <source>
        <dbReference type="SAM" id="Coils"/>
    </source>
</evidence>
<dbReference type="RefSeq" id="WP_121897881.1">
    <property type="nucleotide sequence ID" value="NZ_RCNT01000004.1"/>
</dbReference>
<dbReference type="AlphaFoldDB" id="A0A3L9Y0L1"/>
<dbReference type="Gene3D" id="3.30.910.20">
    <property type="entry name" value="Skp domain"/>
    <property type="match status" value="1"/>
</dbReference>
<reference evidence="4 5" key="1">
    <citation type="submission" date="2018-10" db="EMBL/GenBank/DDBJ databases">
        <authorList>
            <person name="Jung H.S."/>
            <person name="Jeon C.O."/>
        </authorList>
    </citation>
    <scope>NUCLEOTIDE SEQUENCE [LARGE SCALE GENOMIC DNA]</scope>
    <source>
        <strain evidence="4 5">MA-7-27</strain>
    </source>
</reference>
<name>A0A3L9Y0L1_9RHOB</name>
<feature type="signal peptide" evidence="3">
    <location>
        <begin position="1"/>
        <end position="28"/>
    </location>
</feature>
<organism evidence="4 5">
    <name type="scientific">Rhodophyticola porphyridii</name>
    <dbReference type="NCBI Taxonomy" id="1852017"/>
    <lineage>
        <taxon>Bacteria</taxon>
        <taxon>Pseudomonadati</taxon>
        <taxon>Pseudomonadota</taxon>
        <taxon>Alphaproteobacteria</taxon>
        <taxon>Rhodobacterales</taxon>
        <taxon>Roseobacteraceae</taxon>
        <taxon>Rhodophyticola</taxon>
    </lineage>
</organism>